<evidence type="ECO:0000313" key="2">
    <source>
        <dbReference type="EMBL" id="KAJ1169866.1"/>
    </source>
</evidence>
<name>A0AAV7T0U2_PLEWA</name>
<accession>A0AAV7T0U2</accession>
<sequence>MPMPAGLAGVLPLAHGDRSASAAAVAQDRGLPAVLTHGRSERNRARGQGPQRSADLDRCTGGESGLIVVIQSGTEVSSGAAALCGAPATGPNLGPVLPLDTGGATEVPQ</sequence>
<feature type="region of interest" description="Disordered" evidence="1">
    <location>
        <begin position="89"/>
        <end position="109"/>
    </location>
</feature>
<protein>
    <submittedName>
        <fullName evidence="2">Uncharacterized protein</fullName>
    </submittedName>
</protein>
<reference evidence="2" key="1">
    <citation type="journal article" date="2022" name="bioRxiv">
        <title>Sequencing and chromosome-scale assembly of the giantPleurodeles waltlgenome.</title>
        <authorList>
            <person name="Brown T."/>
            <person name="Elewa A."/>
            <person name="Iarovenko S."/>
            <person name="Subramanian E."/>
            <person name="Araus A.J."/>
            <person name="Petzold A."/>
            <person name="Susuki M."/>
            <person name="Suzuki K.-i.T."/>
            <person name="Hayashi T."/>
            <person name="Toyoda A."/>
            <person name="Oliveira C."/>
            <person name="Osipova E."/>
            <person name="Leigh N.D."/>
            <person name="Simon A."/>
            <person name="Yun M.H."/>
        </authorList>
    </citation>
    <scope>NUCLEOTIDE SEQUENCE</scope>
    <source>
        <strain evidence="2">20211129_DDA</strain>
        <tissue evidence="2">Liver</tissue>
    </source>
</reference>
<evidence type="ECO:0000313" key="3">
    <source>
        <dbReference type="Proteomes" id="UP001066276"/>
    </source>
</evidence>
<evidence type="ECO:0000256" key="1">
    <source>
        <dbReference type="SAM" id="MobiDB-lite"/>
    </source>
</evidence>
<organism evidence="2 3">
    <name type="scientific">Pleurodeles waltl</name>
    <name type="common">Iberian ribbed newt</name>
    <dbReference type="NCBI Taxonomy" id="8319"/>
    <lineage>
        <taxon>Eukaryota</taxon>
        <taxon>Metazoa</taxon>
        <taxon>Chordata</taxon>
        <taxon>Craniata</taxon>
        <taxon>Vertebrata</taxon>
        <taxon>Euteleostomi</taxon>
        <taxon>Amphibia</taxon>
        <taxon>Batrachia</taxon>
        <taxon>Caudata</taxon>
        <taxon>Salamandroidea</taxon>
        <taxon>Salamandridae</taxon>
        <taxon>Pleurodelinae</taxon>
        <taxon>Pleurodeles</taxon>
    </lineage>
</organism>
<dbReference type="AlphaFoldDB" id="A0AAV7T0U2"/>
<gene>
    <name evidence="2" type="ORF">NDU88_001754</name>
</gene>
<keyword evidence="3" id="KW-1185">Reference proteome</keyword>
<feature type="region of interest" description="Disordered" evidence="1">
    <location>
        <begin position="24"/>
        <end position="58"/>
    </location>
</feature>
<proteinExistence type="predicted"/>
<dbReference type="EMBL" id="JANPWB010000007">
    <property type="protein sequence ID" value="KAJ1169866.1"/>
    <property type="molecule type" value="Genomic_DNA"/>
</dbReference>
<comment type="caution">
    <text evidence="2">The sequence shown here is derived from an EMBL/GenBank/DDBJ whole genome shotgun (WGS) entry which is preliminary data.</text>
</comment>
<dbReference type="Proteomes" id="UP001066276">
    <property type="component" value="Chromosome 4_1"/>
</dbReference>